<comment type="caution">
    <text evidence="2">The sequence shown here is derived from an EMBL/GenBank/DDBJ whole genome shotgun (WGS) entry which is preliminary data.</text>
</comment>
<evidence type="ECO:0000313" key="2">
    <source>
        <dbReference type="EMBL" id="CAG8351013.1"/>
    </source>
</evidence>
<dbReference type="Proteomes" id="UP001152646">
    <property type="component" value="Unassembled WGS sequence"/>
</dbReference>
<sequence length="251" mass="28892">MRPCSFVRDSTQPPLQPNFEPPIMDLSSLEGPQMVNPRFIVQPEIPARITRSRTPTHILFSKPLPPRPPRPVSADAASHRRRHNFQQEWPSERMMDVNVRGEPAYRGSSSYEVFPDCDPRNQHVLSVHTPQQYQSGPHIRRPRSCNPANLVWLEDEKLWVVGDESMARQHRVHDRPPLESNSPVSPLSGYHPISFHRTEYDFHRSAQNDIPTQLPVYGGHGFGPPHVAQSRDDRVSRWISVVERTHVNRRG</sequence>
<evidence type="ECO:0000313" key="3">
    <source>
        <dbReference type="Proteomes" id="UP001152646"/>
    </source>
</evidence>
<proteinExistence type="predicted"/>
<dbReference type="EMBL" id="CAJVPA010000111">
    <property type="protein sequence ID" value="CAG8351013.1"/>
    <property type="molecule type" value="Genomic_DNA"/>
</dbReference>
<protein>
    <submittedName>
        <fullName evidence="2">Uncharacterized protein</fullName>
    </submittedName>
</protein>
<dbReference type="AlphaFoldDB" id="A0A9W4IQX7"/>
<dbReference type="OrthoDB" id="4349176at2759"/>
<gene>
    <name evidence="2" type="ORF">PSALAMII_LOCUS3217</name>
</gene>
<reference evidence="2" key="1">
    <citation type="submission" date="2021-07" db="EMBL/GenBank/DDBJ databases">
        <authorList>
            <person name="Branca A.L. A."/>
        </authorList>
    </citation>
    <scope>NUCLEOTIDE SEQUENCE</scope>
</reference>
<name>A0A9W4IQX7_9EURO</name>
<feature type="region of interest" description="Disordered" evidence="1">
    <location>
        <begin position="58"/>
        <end position="83"/>
    </location>
</feature>
<organism evidence="2 3">
    <name type="scientific">Penicillium salamii</name>
    <dbReference type="NCBI Taxonomy" id="1612424"/>
    <lineage>
        <taxon>Eukaryota</taxon>
        <taxon>Fungi</taxon>
        <taxon>Dikarya</taxon>
        <taxon>Ascomycota</taxon>
        <taxon>Pezizomycotina</taxon>
        <taxon>Eurotiomycetes</taxon>
        <taxon>Eurotiomycetidae</taxon>
        <taxon>Eurotiales</taxon>
        <taxon>Aspergillaceae</taxon>
        <taxon>Penicillium</taxon>
    </lineage>
</organism>
<accession>A0A9W4IQX7</accession>
<evidence type="ECO:0000256" key="1">
    <source>
        <dbReference type="SAM" id="MobiDB-lite"/>
    </source>
</evidence>